<feature type="transmembrane region" description="Helical" evidence="1">
    <location>
        <begin position="279"/>
        <end position="301"/>
    </location>
</feature>
<dbReference type="AlphaFoldDB" id="A0A2N1JAZ0"/>
<proteinExistence type="predicted"/>
<dbReference type="OrthoDB" id="3354352at2759"/>
<keyword evidence="3" id="KW-1185">Reference proteome</keyword>
<sequence>MPSHCTQKTLLVLVALGSIATGLFVSYMAIHAPNKPQFADYFTASVDKLRSHFGFVPHERILPAHWPYAHDIEQAYMSIVRVFVDLVESRFGKGAFLLIFSMVAPCSGFATTEAVKPHRHAFMSAIAITIIFSLGQLICIGAALPIFYIPGYALVRAFRPKEVFPQRPFSASALPLLHLMPLLMGLPTLLCVFVPVDHPYYFYANSAFQFFPLALSALVVYGLFARDTPTLRSTDLAAMYRQGALASTALYWASLYLLLPTLRDLYEHKPVYINDAIQLILWDAVGVLATLVFIVLIDTIADPVPAGVVQRPNLHGCKTSRILKTVGIASIFGPGAAMQLYFANREEAVSEHNAMLVKLKKQ</sequence>
<accession>A0A2N1JAZ0</accession>
<keyword evidence="1" id="KW-0472">Membrane</keyword>
<name>A0A2N1JAZ0_9BASI</name>
<gene>
    <name evidence="2" type="ORF">MVES_002556</name>
</gene>
<evidence type="ECO:0000313" key="2">
    <source>
        <dbReference type="EMBL" id="PKI83714.1"/>
    </source>
</evidence>
<dbReference type="Proteomes" id="UP000232875">
    <property type="component" value="Unassembled WGS sequence"/>
</dbReference>
<feature type="transmembrane region" description="Helical" evidence="1">
    <location>
        <begin position="322"/>
        <end position="342"/>
    </location>
</feature>
<feature type="transmembrane region" description="Helical" evidence="1">
    <location>
        <begin position="176"/>
        <end position="196"/>
    </location>
</feature>
<evidence type="ECO:0000256" key="1">
    <source>
        <dbReference type="SAM" id="Phobius"/>
    </source>
</evidence>
<keyword evidence="1" id="KW-0812">Transmembrane</keyword>
<protein>
    <submittedName>
        <fullName evidence="2">Uncharacterized protein</fullName>
    </submittedName>
</protein>
<reference evidence="2 3" key="1">
    <citation type="submission" date="2017-10" db="EMBL/GenBank/DDBJ databases">
        <title>A novel species of cold-tolerant Malassezia isolated from bats.</title>
        <authorList>
            <person name="Lorch J.M."/>
            <person name="Palmer J.M."/>
            <person name="Vanderwolf K.J."/>
            <person name="Schmidt K.Z."/>
            <person name="Verant M.L."/>
            <person name="Weller T.J."/>
            <person name="Blehert D.S."/>
        </authorList>
    </citation>
    <scope>NUCLEOTIDE SEQUENCE [LARGE SCALE GENOMIC DNA]</scope>
    <source>
        <strain evidence="2 3">NWHC:44797-103</strain>
    </source>
</reference>
<organism evidence="2 3">
    <name type="scientific">Malassezia vespertilionis</name>
    <dbReference type="NCBI Taxonomy" id="2020962"/>
    <lineage>
        <taxon>Eukaryota</taxon>
        <taxon>Fungi</taxon>
        <taxon>Dikarya</taxon>
        <taxon>Basidiomycota</taxon>
        <taxon>Ustilaginomycotina</taxon>
        <taxon>Malasseziomycetes</taxon>
        <taxon>Malasseziales</taxon>
        <taxon>Malasseziaceae</taxon>
        <taxon>Malassezia</taxon>
    </lineage>
</organism>
<feature type="transmembrane region" description="Helical" evidence="1">
    <location>
        <begin position="91"/>
        <end position="110"/>
    </location>
</feature>
<feature type="transmembrane region" description="Helical" evidence="1">
    <location>
        <begin position="122"/>
        <end position="155"/>
    </location>
</feature>
<keyword evidence="1" id="KW-1133">Transmembrane helix</keyword>
<dbReference type="EMBL" id="KZ454991">
    <property type="protein sequence ID" value="PKI83714.1"/>
    <property type="molecule type" value="Genomic_DNA"/>
</dbReference>
<feature type="transmembrane region" description="Helical" evidence="1">
    <location>
        <begin position="202"/>
        <end position="224"/>
    </location>
</feature>
<feature type="transmembrane region" description="Helical" evidence="1">
    <location>
        <begin position="12"/>
        <end position="30"/>
    </location>
</feature>
<feature type="transmembrane region" description="Helical" evidence="1">
    <location>
        <begin position="236"/>
        <end position="259"/>
    </location>
</feature>
<evidence type="ECO:0000313" key="3">
    <source>
        <dbReference type="Proteomes" id="UP000232875"/>
    </source>
</evidence>